<evidence type="ECO:0000313" key="12">
    <source>
        <dbReference type="Proteomes" id="UP001497444"/>
    </source>
</evidence>
<dbReference type="Pfam" id="PF23452">
    <property type="entry name" value="HPAT"/>
    <property type="match status" value="2"/>
</dbReference>
<dbReference type="Proteomes" id="UP001497444">
    <property type="component" value="Chromosome 17"/>
</dbReference>
<feature type="signal peptide" evidence="9">
    <location>
        <begin position="1"/>
        <end position="30"/>
    </location>
</feature>
<proteinExistence type="predicted"/>
<dbReference type="PANTHER" id="PTHR31485:SF7">
    <property type="entry name" value="PEPTIDYL SERINE ALPHA-GALACTOSYLTRANSFERASE"/>
    <property type="match status" value="1"/>
</dbReference>
<organism evidence="11 12">
    <name type="scientific">Sphagnum jensenii</name>
    <dbReference type="NCBI Taxonomy" id="128206"/>
    <lineage>
        <taxon>Eukaryota</taxon>
        <taxon>Viridiplantae</taxon>
        <taxon>Streptophyta</taxon>
        <taxon>Embryophyta</taxon>
        <taxon>Bryophyta</taxon>
        <taxon>Sphagnophytina</taxon>
        <taxon>Sphagnopsida</taxon>
        <taxon>Sphagnales</taxon>
        <taxon>Sphagnaceae</taxon>
        <taxon>Sphagnum</taxon>
    </lineage>
</organism>
<sequence>MMLQQQQQQKHHLSKAFLIAILILQEVCQSARILDDVDLDLQLVVDLQKSTTTTTNSPWRMHTLFSVECDVYFDWQTVGMMHSFTKSGQPGAITRLLSCTDQQLASYRGLHLAPSHLVPSMSQHPVTGDWYPAINKPAAVVHWLHHSKDADIVDWVLILDADQIIRHPLTPWALGAEKGRPVAAQYGYLIGCDNELARIHTKHPELCDKVGGFILMHIEDLRVFAPLWLSKTEEVRADKQHWSTNITGDIFGQGWISEMYGYSFGAAEVGLQHKIDDHTMIYPGYIPAPDHEPHLMHYGLPFNVSDWKFDKLQHHDDSIVYDCNRLFPEPPYPSEAQQLEPDPNERRGILLSIECVNTLNEALLIHHQKSGCPEPHESDYLTFLKESIHRFLAPLSLNIPATLLPLPEQHPTIHTLFSTECTNYFDWQTVGLMHSFRLSGQPGGITRLLSCTDEDLENYRGMNLAPTHVVPSMSLHPLTGDWYPAINKPAAILHWLSHVQTDAEYIVILDADMLLRGSITPWEFGAKRGLAVSAPYDYLIGCDNILAKIHTRNPEECDKVGGVLMMHIDDLRLLAPYWLHKTEEVRSDKAHWSTNITGDIYGEGWISEMYGYSFGAAEIKLRHLKRSDIMMYPGSSVPSFSPRVLHYGLKFEVGNWHFDKAEWREQDMTNTCWQYFPNPPDELSLFSEPLERAQHNISIGCVKTLNEALHLHHIECGCIPLQAFKNPQNELDVNMQGRTQPDDHEEDQKRLTQKIVSDQSLDKDPRLQTKTATMDQDLDKSEAILGSIRGNSNLNYHAKQVLKRKTDLLESEVWSSSSSSSIPTILMSPMYWKVVLWSLLVSLFLLIISTLFSRRNHTSQLKQQKRRENKNNNNKKPLKNYPFGSSSSLYIQRPANTRPATNSNIEISGGQYQGVLLPREGDNNIL</sequence>
<keyword evidence="9" id="KW-0732">Signal</keyword>
<keyword evidence="12" id="KW-1185">Reference proteome</keyword>
<evidence type="ECO:0000256" key="7">
    <source>
        <dbReference type="SAM" id="MobiDB-lite"/>
    </source>
</evidence>
<keyword evidence="2" id="KW-0328">Glycosyltransferase</keyword>
<evidence type="ECO:0000256" key="9">
    <source>
        <dbReference type="SAM" id="SignalP"/>
    </source>
</evidence>
<feature type="domain" description="Hydroxyproline O-arabinosyltransferase-like" evidence="10">
    <location>
        <begin position="62"/>
        <end position="301"/>
    </location>
</feature>
<feature type="transmembrane region" description="Helical" evidence="8">
    <location>
        <begin position="830"/>
        <end position="852"/>
    </location>
</feature>
<feature type="region of interest" description="Disordered" evidence="7">
    <location>
        <begin position="858"/>
        <end position="886"/>
    </location>
</feature>
<evidence type="ECO:0000259" key="10">
    <source>
        <dbReference type="Pfam" id="PF23452"/>
    </source>
</evidence>
<name>A0ABP0WD80_9BRYO</name>
<reference evidence="11" key="1">
    <citation type="submission" date="2024-02" db="EMBL/GenBank/DDBJ databases">
        <authorList>
            <consortium name="ELIXIR-Norway"/>
            <consortium name="Elixir Norway"/>
        </authorList>
    </citation>
    <scope>NUCLEOTIDE SEQUENCE</scope>
</reference>
<feature type="chain" id="PRO_5046020528" description="Hydroxyproline O-arabinosyltransferase-like domain-containing protein" evidence="9">
    <location>
        <begin position="31"/>
        <end position="926"/>
    </location>
</feature>
<evidence type="ECO:0000256" key="2">
    <source>
        <dbReference type="ARBA" id="ARBA00022676"/>
    </source>
</evidence>
<protein>
    <recommendedName>
        <fullName evidence="10">Hydroxyproline O-arabinosyltransferase-like domain-containing protein</fullName>
    </recommendedName>
</protein>
<evidence type="ECO:0000256" key="6">
    <source>
        <dbReference type="ARBA" id="ARBA00023136"/>
    </source>
</evidence>
<keyword evidence="3" id="KW-0808">Transferase</keyword>
<evidence type="ECO:0000313" key="11">
    <source>
        <dbReference type="EMBL" id="CAK9264789.1"/>
    </source>
</evidence>
<evidence type="ECO:0000256" key="3">
    <source>
        <dbReference type="ARBA" id="ARBA00022679"/>
    </source>
</evidence>
<accession>A0ABP0WD80</accession>
<dbReference type="InterPro" id="IPR044845">
    <property type="entry name" value="HPAT/SRGT1-like"/>
</dbReference>
<dbReference type="EMBL" id="OZ020112">
    <property type="protein sequence ID" value="CAK9264789.1"/>
    <property type="molecule type" value="Genomic_DNA"/>
</dbReference>
<feature type="domain" description="Hydroxyproline O-arabinosyltransferase-like" evidence="10">
    <location>
        <begin position="414"/>
        <end position="681"/>
    </location>
</feature>
<evidence type="ECO:0000256" key="1">
    <source>
        <dbReference type="ARBA" id="ARBA00004167"/>
    </source>
</evidence>
<evidence type="ECO:0000256" key="8">
    <source>
        <dbReference type="SAM" id="Phobius"/>
    </source>
</evidence>
<evidence type="ECO:0000256" key="5">
    <source>
        <dbReference type="ARBA" id="ARBA00022989"/>
    </source>
</evidence>
<dbReference type="PANTHER" id="PTHR31485">
    <property type="entry name" value="PEPTIDYL SERINE ALPHA-GALACTOSYLTRANSFERASE"/>
    <property type="match status" value="1"/>
</dbReference>
<evidence type="ECO:0000256" key="4">
    <source>
        <dbReference type="ARBA" id="ARBA00022692"/>
    </source>
</evidence>
<dbReference type="InterPro" id="IPR056508">
    <property type="entry name" value="HPAT-like"/>
</dbReference>
<keyword evidence="5 8" id="KW-1133">Transmembrane helix</keyword>
<keyword evidence="6 8" id="KW-0472">Membrane</keyword>
<comment type="subcellular location">
    <subcellularLocation>
        <location evidence="1">Membrane</location>
        <topology evidence="1">Single-pass membrane protein</topology>
    </subcellularLocation>
</comment>
<keyword evidence="4 8" id="KW-0812">Transmembrane</keyword>
<gene>
    <name evidence="11" type="ORF">CSSPJE1EN1_LOCUS10267</name>
</gene>